<feature type="compositionally biased region" description="Acidic residues" evidence="6">
    <location>
        <begin position="239"/>
        <end position="249"/>
    </location>
</feature>
<dbReference type="InterPro" id="IPR018326">
    <property type="entry name" value="Rad4_beta-hairpin_dom1"/>
</dbReference>
<sequence>MEYDDIEWEESNDSSTATATTTTTTTTTTTSPKFDESILNEFDDEGEEEGEEEEEEEEEENKNNSTIDADEEIGENQDEDEEGDAIEFAIDTNEFKSKESKKKKIVKRVNLKEKHNCLYLHRTVLTCYLANFKYTINVLSNEYLNSIVLSFIPKDLIKLYSNHSKIITENQTPQKSRSRSKSKIDTATTKQPSIPFMNCINEIIKWFSSYLKIDEMVDNLNDSNKNNNKNKKETKEIINLDDEDEDGQDVEEKKKEKKFEPKRNSLLYYQLIRQIKERKVTKKIFIELFYMVCLILGYQCRIVRPLLTPPPVPVTPSKSKRIASSSSPQALSRSKSKSSPSVIRLNYNIDDDDDDDNKKKHNNSDSETKVKKSKSPSKTTKITTPSSSLSTAKKKINEVISSKNKKNIEKKEKEKEKKKEKEERSKKESQFSFDSTEEDSSDEEEGEGEEEEEEELIISKPITSRQKSIQANQFKNTVLNSKILKKTETTMSRKRKNNSSLTSKNKKKNGGDNDSDGEDENITDDEIGIDKDSGSDQEKNPSTNSDFKDSKKLKRSSSEPIKRSRFSSLNEKDKKVRGESSPLTPTINNNEKVEIESWIEIFDNEKNRWVSIDLINGEIDKPMNFEKILDPFSYVVAISKYQIKDVTSRYTNNYIGSSLKRLPIVQIRWWLQLVGDAINSPVEIENDNEPTSPYSCGGNEPKKIISVNIDLINKLSNQEEKKLIQEIDGFEKQELITKESKLPFPTSFAQFKSHPIFVLEKDISKYCSPDPSSKPLGLFNDSHKIYHKDQIKILHTSDKWVQNGRMVIDGQQPLKVVKGRSKSNPTSLLYGEWQTKLYESAIIGKDGIVPTNSFGNVYLFNSSMCPINGVHLRGKGLIRVAKKLGISVAPALVGWENGKRASYPIIDGVVVAKKNSKNLLDAWLSESSSKAEAELQKKNDEIKARWKRFMKQLLIKNYIEKTYK</sequence>
<dbReference type="SMART" id="SM01032">
    <property type="entry name" value="BHD_3"/>
    <property type="match status" value="1"/>
</dbReference>
<feature type="domain" description="Rad4 beta-hairpin" evidence="8">
    <location>
        <begin position="794"/>
        <end position="841"/>
    </location>
</feature>
<keyword evidence="3" id="KW-0227">DNA damage</keyword>
<feature type="compositionally biased region" description="Acidic residues" evidence="6">
    <location>
        <begin position="1"/>
        <end position="12"/>
    </location>
</feature>
<evidence type="ECO:0000259" key="9">
    <source>
        <dbReference type="SMART" id="SM01032"/>
    </source>
</evidence>
<feature type="compositionally biased region" description="Acidic residues" evidence="6">
    <location>
        <begin position="435"/>
        <end position="456"/>
    </location>
</feature>
<comment type="similarity">
    <text evidence="2">Belongs to the XPC family.</text>
</comment>
<keyword evidence="11" id="KW-1185">Reference proteome</keyword>
<dbReference type="SUPFAM" id="SSF54001">
    <property type="entry name" value="Cysteine proteinases"/>
    <property type="match status" value="1"/>
</dbReference>
<dbReference type="GO" id="GO:0071942">
    <property type="term" value="C:XPC complex"/>
    <property type="evidence" value="ECO:0007669"/>
    <property type="project" value="TreeGrafter"/>
</dbReference>
<evidence type="ECO:0000256" key="6">
    <source>
        <dbReference type="SAM" id="MobiDB-lite"/>
    </source>
</evidence>
<evidence type="ECO:0000259" key="7">
    <source>
        <dbReference type="SMART" id="SM01030"/>
    </source>
</evidence>
<gene>
    <name evidence="10" type="ORF">RB653_003988</name>
</gene>
<dbReference type="GO" id="GO:0006289">
    <property type="term" value="P:nucleotide-excision repair"/>
    <property type="evidence" value="ECO:0007669"/>
    <property type="project" value="InterPro"/>
</dbReference>
<feature type="domain" description="Rad4 beta-hairpin" evidence="9">
    <location>
        <begin position="849"/>
        <end position="923"/>
    </location>
</feature>
<dbReference type="GO" id="GO:0003684">
    <property type="term" value="F:damaged DNA binding"/>
    <property type="evidence" value="ECO:0007669"/>
    <property type="project" value="InterPro"/>
</dbReference>
<protein>
    <recommendedName>
        <fullName evidence="12">DNA repair protein Rad4 family protein</fullName>
    </recommendedName>
</protein>
<dbReference type="FunFam" id="3.30.70.2460:FF:000001">
    <property type="entry name" value="DNA repair protein Rad4 family"/>
    <property type="match status" value="1"/>
</dbReference>
<dbReference type="InterPro" id="IPR042488">
    <property type="entry name" value="Rad4_BHD3_sf"/>
</dbReference>
<dbReference type="SMART" id="SM01030">
    <property type="entry name" value="BHD_1"/>
    <property type="match status" value="1"/>
</dbReference>
<feature type="compositionally biased region" description="Acidic residues" evidence="6">
    <location>
        <begin position="41"/>
        <end position="60"/>
    </location>
</feature>
<dbReference type="EMBL" id="JAVFKY010000001">
    <property type="protein sequence ID" value="KAK5582405.1"/>
    <property type="molecule type" value="Genomic_DNA"/>
</dbReference>
<keyword evidence="4" id="KW-0234">DNA repair</keyword>
<dbReference type="Pfam" id="PF10405">
    <property type="entry name" value="BHD_3"/>
    <property type="match status" value="1"/>
</dbReference>
<evidence type="ECO:0000256" key="2">
    <source>
        <dbReference type="ARBA" id="ARBA00009525"/>
    </source>
</evidence>
<evidence type="ECO:0000259" key="8">
    <source>
        <dbReference type="SMART" id="SM01031"/>
    </source>
</evidence>
<evidence type="ECO:0000256" key="5">
    <source>
        <dbReference type="ARBA" id="ARBA00023242"/>
    </source>
</evidence>
<feature type="region of interest" description="Disordered" evidence="6">
    <location>
        <begin position="1"/>
        <end position="82"/>
    </location>
</feature>
<feature type="domain" description="Rad4 beta-hairpin" evidence="7">
    <location>
        <begin position="740"/>
        <end position="792"/>
    </location>
</feature>
<reference evidence="10 11" key="1">
    <citation type="submission" date="2023-11" db="EMBL/GenBank/DDBJ databases">
        <title>Dfirmibasis_genome.</title>
        <authorList>
            <person name="Edelbroek B."/>
            <person name="Kjellin J."/>
            <person name="Jerlstrom-Hultqvist J."/>
            <person name="Soderbom F."/>
        </authorList>
    </citation>
    <scope>NUCLEOTIDE SEQUENCE [LARGE SCALE GENOMIC DNA]</scope>
    <source>
        <strain evidence="10 11">TNS-C-14</strain>
    </source>
</reference>
<dbReference type="InterPro" id="IPR018325">
    <property type="entry name" value="Rad4/PNGase_transGLS-fold"/>
</dbReference>
<dbReference type="GO" id="GO:0005737">
    <property type="term" value="C:cytoplasm"/>
    <property type="evidence" value="ECO:0007669"/>
    <property type="project" value="TreeGrafter"/>
</dbReference>
<evidence type="ECO:0000313" key="10">
    <source>
        <dbReference type="EMBL" id="KAK5582405.1"/>
    </source>
</evidence>
<dbReference type="FunFam" id="3.90.260.10:FF:000034">
    <property type="entry name" value="DNA repair protein Rad4 family protein"/>
    <property type="match status" value="1"/>
</dbReference>
<feature type="compositionally biased region" description="Basic and acidic residues" evidence="6">
    <location>
        <begin position="546"/>
        <end position="562"/>
    </location>
</feature>
<dbReference type="GO" id="GO:0006298">
    <property type="term" value="P:mismatch repair"/>
    <property type="evidence" value="ECO:0007669"/>
    <property type="project" value="TreeGrafter"/>
</dbReference>
<accession>A0AAN7U9U3</accession>
<keyword evidence="5" id="KW-0539">Nucleus</keyword>
<proteinExistence type="inferred from homology"/>
<feature type="compositionally biased region" description="Low complexity" evidence="6">
    <location>
        <begin position="16"/>
        <end position="30"/>
    </location>
</feature>
<dbReference type="Gene3D" id="3.10.620.30">
    <property type="match status" value="1"/>
</dbReference>
<dbReference type="Pfam" id="PF10403">
    <property type="entry name" value="BHD_1"/>
    <property type="match status" value="1"/>
</dbReference>
<feature type="compositionally biased region" description="Basic and acidic residues" evidence="6">
    <location>
        <begin position="356"/>
        <end position="370"/>
    </location>
</feature>
<dbReference type="PANTHER" id="PTHR12135">
    <property type="entry name" value="DNA REPAIR PROTEIN XP-C / RAD4"/>
    <property type="match status" value="1"/>
</dbReference>
<feature type="compositionally biased region" description="Low complexity" evidence="6">
    <location>
        <begin position="322"/>
        <end position="345"/>
    </location>
</feature>
<feature type="compositionally biased region" description="Basic and acidic residues" evidence="6">
    <location>
        <begin position="528"/>
        <end position="539"/>
    </location>
</feature>
<name>A0AAN7U9U3_9MYCE</name>
<evidence type="ECO:0000256" key="3">
    <source>
        <dbReference type="ARBA" id="ARBA00022763"/>
    </source>
</evidence>
<evidence type="ECO:0000256" key="1">
    <source>
        <dbReference type="ARBA" id="ARBA00004123"/>
    </source>
</evidence>
<dbReference type="FunFam" id="3.10.620.30:FF:000014">
    <property type="entry name" value="DNA repair protein Rad4 family protein"/>
    <property type="match status" value="1"/>
</dbReference>
<dbReference type="AlphaFoldDB" id="A0AAN7U9U3"/>
<dbReference type="InterPro" id="IPR038765">
    <property type="entry name" value="Papain-like_cys_pep_sf"/>
</dbReference>
<evidence type="ECO:0008006" key="12">
    <source>
        <dbReference type="Google" id="ProtNLM"/>
    </source>
</evidence>
<dbReference type="SMART" id="SM01031">
    <property type="entry name" value="BHD_2"/>
    <property type="match status" value="1"/>
</dbReference>
<dbReference type="InterPro" id="IPR036985">
    <property type="entry name" value="Transglutaminase-like_sf"/>
</dbReference>
<comment type="subcellular location">
    <subcellularLocation>
        <location evidence="1">Nucleus</location>
    </subcellularLocation>
</comment>
<dbReference type="Pfam" id="PF03835">
    <property type="entry name" value="Rad4"/>
    <property type="match status" value="1"/>
</dbReference>
<feature type="compositionally biased region" description="Basic and acidic residues" evidence="6">
    <location>
        <begin position="406"/>
        <end position="429"/>
    </location>
</feature>
<feature type="compositionally biased region" description="Polar residues" evidence="6">
    <location>
        <begin position="461"/>
        <end position="480"/>
    </location>
</feature>
<dbReference type="GO" id="GO:0003697">
    <property type="term" value="F:single-stranded DNA binding"/>
    <property type="evidence" value="ECO:0007669"/>
    <property type="project" value="TreeGrafter"/>
</dbReference>
<dbReference type="Proteomes" id="UP001344447">
    <property type="component" value="Unassembled WGS sequence"/>
</dbReference>
<feature type="region of interest" description="Disordered" evidence="6">
    <location>
        <begin position="221"/>
        <end position="257"/>
    </location>
</feature>
<dbReference type="InterPro" id="IPR018328">
    <property type="entry name" value="Rad4_beta-hairpin_dom3"/>
</dbReference>
<dbReference type="InterPro" id="IPR018327">
    <property type="entry name" value="BHD_2"/>
</dbReference>
<dbReference type="Gene3D" id="3.90.260.10">
    <property type="entry name" value="Transglutaminase-like"/>
    <property type="match status" value="1"/>
</dbReference>
<dbReference type="InterPro" id="IPR004583">
    <property type="entry name" value="DNA_repair_Rad4"/>
</dbReference>
<feature type="compositionally biased region" description="Low complexity" evidence="6">
    <location>
        <begin position="376"/>
        <end position="391"/>
    </location>
</feature>
<feature type="compositionally biased region" description="Acidic residues" evidence="6">
    <location>
        <begin position="68"/>
        <end position="82"/>
    </location>
</feature>
<dbReference type="Gene3D" id="3.30.70.2460">
    <property type="entry name" value="Rad4, beta-hairpin domain BHD3"/>
    <property type="match status" value="1"/>
</dbReference>
<comment type="caution">
    <text evidence="10">The sequence shown here is derived from an EMBL/GenBank/DDBJ whole genome shotgun (WGS) entry which is preliminary data.</text>
</comment>
<feature type="region of interest" description="Disordered" evidence="6">
    <location>
        <begin position="310"/>
        <end position="588"/>
    </location>
</feature>
<feature type="compositionally biased region" description="Acidic residues" evidence="6">
    <location>
        <begin position="513"/>
        <end position="527"/>
    </location>
</feature>
<organism evidence="10 11">
    <name type="scientific">Dictyostelium firmibasis</name>
    <dbReference type="NCBI Taxonomy" id="79012"/>
    <lineage>
        <taxon>Eukaryota</taxon>
        <taxon>Amoebozoa</taxon>
        <taxon>Evosea</taxon>
        <taxon>Eumycetozoa</taxon>
        <taxon>Dictyostelia</taxon>
        <taxon>Dictyosteliales</taxon>
        <taxon>Dictyosteliaceae</taxon>
        <taxon>Dictyostelium</taxon>
    </lineage>
</organism>
<evidence type="ECO:0000313" key="11">
    <source>
        <dbReference type="Proteomes" id="UP001344447"/>
    </source>
</evidence>
<dbReference type="PANTHER" id="PTHR12135:SF0">
    <property type="entry name" value="DNA REPAIR PROTEIN COMPLEMENTING XP-C CELLS"/>
    <property type="match status" value="1"/>
</dbReference>
<evidence type="ECO:0000256" key="4">
    <source>
        <dbReference type="ARBA" id="ARBA00023204"/>
    </source>
</evidence>
<dbReference type="GO" id="GO:0000111">
    <property type="term" value="C:nucleotide-excision repair factor 2 complex"/>
    <property type="evidence" value="ECO:0007669"/>
    <property type="project" value="TreeGrafter"/>
</dbReference>